<dbReference type="Gene3D" id="2.60.40.10">
    <property type="entry name" value="Immunoglobulins"/>
    <property type="match status" value="1"/>
</dbReference>
<sequence>EIPLEFLKPLHGQTLQEEEKLILECEVSKADRAATWYRDGEEITPKDGVKLISDGTHHKLIIDSVTVDDEADYTVKIDDKSSKAMVLVEGELDISQSSLDILF</sequence>
<dbReference type="GO" id="GO:0005737">
    <property type="term" value="C:cytoplasm"/>
    <property type="evidence" value="ECO:0007669"/>
    <property type="project" value="UniProtKB-SubCell"/>
</dbReference>
<evidence type="ECO:0000313" key="12">
    <source>
        <dbReference type="Proteomes" id="UP000030746"/>
    </source>
</evidence>
<dbReference type="STRING" id="225164.V4CCX1"/>
<dbReference type="InterPro" id="IPR003599">
    <property type="entry name" value="Ig_sub"/>
</dbReference>
<dbReference type="PANTHER" id="PTHR35971">
    <property type="entry name" value="SI:DKEY-31G6.6"/>
    <property type="match status" value="1"/>
</dbReference>
<accession>V4CCX1</accession>
<dbReference type="PROSITE" id="PS50835">
    <property type="entry name" value="IG_LIKE"/>
    <property type="match status" value="1"/>
</dbReference>
<dbReference type="FunFam" id="2.60.40.10:FF:000050">
    <property type="entry name" value="Titin isoform B"/>
    <property type="match status" value="1"/>
</dbReference>
<evidence type="ECO:0000256" key="4">
    <source>
        <dbReference type="ARBA" id="ARBA00022490"/>
    </source>
</evidence>
<evidence type="ECO:0000256" key="6">
    <source>
        <dbReference type="ARBA" id="ARBA00022737"/>
    </source>
</evidence>
<name>V4CCX1_LOTGI</name>
<dbReference type="InterPro" id="IPR052385">
    <property type="entry name" value="Obscurin/Obscurin-like_Reg"/>
</dbReference>
<dbReference type="InterPro" id="IPR013783">
    <property type="entry name" value="Ig-like_fold"/>
</dbReference>
<dbReference type="AlphaFoldDB" id="V4CCX1"/>
<dbReference type="OMA" id="YIMEQKA"/>
<dbReference type="CTD" id="20234450"/>
<gene>
    <name evidence="11" type="ORF">LOTGIDRAFT_141542</name>
</gene>
<keyword evidence="5" id="KW-0597">Phosphoprotein</keyword>
<keyword evidence="6" id="KW-0677">Repeat</keyword>
<feature type="domain" description="Ig-like" evidence="10">
    <location>
        <begin position="3"/>
        <end position="86"/>
    </location>
</feature>
<comment type="similarity">
    <text evidence="3">Belongs to the protein kinase superfamily. CAMK Ser/Thr protein kinase family.</text>
</comment>
<dbReference type="OrthoDB" id="6115582at2759"/>
<comment type="subcellular location">
    <subcellularLocation>
        <location evidence="2">Cytoplasm</location>
    </subcellularLocation>
    <subcellularLocation>
        <location evidence="1">Nucleus</location>
    </subcellularLocation>
</comment>
<dbReference type="SUPFAM" id="SSF48726">
    <property type="entry name" value="Immunoglobulin"/>
    <property type="match status" value="1"/>
</dbReference>
<dbReference type="PANTHER" id="PTHR35971:SF5">
    <property type="entry name" value="OBSCURIN LIKE CYTOSKELETAL ADAPTOR 1"/>
    <property type="match status" value="1"/>
</dbReference>
<dbReference type="InterPro" id="IPR007110">
    <property type="entry name" value="Ig-like_dom"/>
</dbReference>
<dbReference type="InterPro" id="IPR013098">
    <property type="entry name" value="Ig_I-set"/>
</dbReference>
<reference evidence="11 12" key="1">
    <citation type="journal article" date="2013" name="Nature">
        <title>Insights into bilaterian evolution from three spiralian genomes.</title>
        <authorList>
            <person name="Simakov O."/>
            <person name="Marletaz F."/>
            <person name="Cho S.J."/>
            <person name="Edsinger-Gonzales E."/>
            <person name="Havlak P."/>
            <person name="Hellsten U."/>
            <person name="Kuo D.H."/>
            <person name="Larsson T."/>
            <person name="Lv J."/>
            <person name="Arendt D."/>
            <person name="Savage R."/>
            <person name="Osoegawa K."/>
            <person name="de Jong P."/>
            <person name="Grimwood J."/>
            <person name="Chapman J.A."/>
            <person name="Shapiro H."/>
            <person name="Aerts A."/>
            <person name="Otillar R.P."/>
            <person name="Terry A.Y."/>
            <person name="Boore J.L."/>
            <person name="Grigoriev I.V."/>
            <person name="Lindberg D.R."/>
            <person name="Seaver E.C."/>
            <person name="Weisblat D.A."/>
            <person name="Putnam N.H."/>
            <person name="Rokhsar D.S."/>
        </authorList>
    </citation>
    <scope>NUCLEOTIDE SEQUENCE [LARGE SCALE GENOMIC DNA]</scope>
</reference>
<organism evidence="11 12">
    <name type="scientific">Lottia gigantea</name>
    <name type="common">Giant owl limpet</name>
    <dbReference type="NCBI Taxonomy" id="225164"/>
    <lineage>
        <taxon>Eukaryota</taxon>
        <taxon>Metazoa</taxon>
        <taxon>Spiralia</taxon>
        <taxon>Lophotrochozoa</taxon>
        <taxon>Mollusca</taxon>
        <taxon>Gastropoda</taxon>
        <taxon>Patellogastropoda</taxon>
        <taxon>Lottioidea</taxon>
        <taxon>Lottiidae</taxon>
        <taxon>Lottia</taxon>
    </lineage>
</organism>
<dbReference type="RefSeq" id="XP_009049552.1">
    <property type="nucleotide sequence ID" value="XM_009051304.1"/>
</dbReference>
<evidence type="ECO:0000256" key="1">
    <source>
        <dbReference type="ARBA" id="ARBA00004123"/>
    </source>
</evidence>
<dbReference type="GO" id="GO:0005634">
    <property type="term" value="C:nucleus"/>
    <property type="evidence" value="ECO:0007669"/>
    <property type="project" value="UniProtKB-SubCell"/>
</dbReference>
<keyword evidence="8" id="KW-0539">Nucleus</keyword>
<dbReference type="Pfam" id="PF07679">
    <property type="entry name" value="I-set"/>
    <property type="match status" value="1"/>
</dbReference>
<evidence type="ECO:0000256" key="5">
    <source>
        <dbReference type="ARBA" id="ARBA00022553"/>
    </source>
</evidence>
<dbReference type="KEGG" id="lgi:LOTGIDRAFT_141542"/>
<evidence type="ECO:0000256" key="7">
    <source>
        <dbReference type="ARBA" id="ARBA00023157"/>
    </source>
</evidence>
<dbReference type="InterPro" id="IPR036179">
    <property type="entry name" value="Ig-like_dom_sf"/>
</dbReference>
<keyword evidence="7" id="KW-1015">Disulfide bond</keyword>
<protein>
    <recommendedName>
        <fullName evidence="10">Ig-like domain-containing protein</fullName>
    </recommendedName>
</protein>
<keyword evidence="4" id="KW-0963">Cytoplasm</keyword>
<dbReference type="GeneID" id="20234450"/>
<keyword evidence="12" id="KW-1185">Reference proteome</keyword>
<keyword evidence="9" id="KW-0393">Immunoglobulin domain</keyword>
<dbReference type="EMBL" id="KB200919">
    <property type="protein sequence ID" value="ESO99764.1"/>
    <property type="molecule type" value="Genomic_DNA"/>
</dbReference>
<evidence type="ECO:0000256" key="3">
    <source>
        <dbReference type="ARBA" id="ARBA00006692"/>
    </source>
</evidence>
<dbReference type="SMART" id="SM00409">
    <property type="entry name" value="IG"/>
    <property type="match status" value="1"/>
</dbReference>
<evidence type="ECO:0000256" key="8">
    <source>
        <dbReference type="ARBA" id="ARBA00023242"/>
    </source>
</evidence>
<dbReference type="HOGENOM" id="CLU_2489669_0_0_1"/>
<dbReference type="Proteomes" id="UP000030746">
    <property type="component" value="Unassembled WGS sequence"/>
</dbReference>
<proteinExistence type="inferred from homology"/>
<evidence type="ECO:0000256" key="9">
    <source>
        <dbReference type="ARBA" id="ARBA00023319"/>
    </source>
</evidence>
<feature type="non-terminal residue" evidence="11">
    <location>
        <position position="1"/>
    </location>
</feature>
<evidence type="ECO:0000259" key="10">
    <source>
        <dbReference type="PROSITE" id="PS50835"/>
    </source>
</evidence>
<evidence type="ECO:0000256" key="2">
    <source>
        <dbReference type="ARBA" id="ARBA00004496"/>
    </source>
</evidence>
<evidence type="ECO:0000313" key="11">
    <source>
        <dbReference type="EMBL" id="ESO99764.1"/>
    </source>
</evidence>